<dbReference type="Pfam" id="PF00486">
    <property type="entry name" value="Trans_reg_C"/>
    <property type="match status" value="1"/>
</dbReference>
<dbReference type="GO" id="GO:0000976">
    <property type="term" value="F:transcription cis-regulatory region binding"/>
    <property type="evidence" value="ECO:0007669"/>
    <property type="project" value="TreeGrafter"/>
</dbReference>
<evidence type="ECO:0000256" key="8">
    <source>
        <dbReference type="PROSITE-ProRule" id="PRU01091"/>
    </source>
</evidence>
<dbReference type="InterPro" id="IPR001867">
    <property type="entry name" value="OmpR/PhoB-type_DNA-bd"/>
</dbReference>
<dbReference type="Gene3D" id="1.10.10.10">
    <property type="entry name" value="Winged helix-like DNA-binding domain superfamily/Winged helix DNA-binding domain"/>
    <property type="match status" value="1"/>
</dbReference>
<dbReference type="CDD" id="cd17574">
    <property type="entry name" value="REC_OmpR"/>
    <property type="match status" value="1"/>
</dbReference>
<dbReference type="KEGG" id="bthu:YBT1518_15020"/>
<keyword evidence="2 7" id="KW-0597">Phosphoprotein</keyword>
<evidence type="ECO:0000256" key="6">
    <source>
        <dbReference type="ARBA" id="ARBA00023163"/>
    </source>
</evidence>
<feature type="DNA-binding region" description="OmpR/PhoB-type" evidence="8">
    <location>
        <begin position="134"/>
        <end position="228"/>
    </location>
</feature>
<dbReference type="EMBL" id="CP005935">
    <property type="protein sequence ID" value="AHA72168.1"/>
    <property type="molecule type" value="Genomic_DNA"/>
</dbReference>
<dbReference type="Gene3D" id="3.40.50.2300">
    <property type="match status" value="1"/>
</dbReference>
<evidence type="ECO:0000256" key="1">
    <source>
        <dbReference type="ARBA" id="ARBA00004496"/>
    </source>
</evidence>
<feature type="domain" description="Response regulatory" evidence="9">
    <location>
        <begin position="12"/>
        <end position="125"/>
    </location>
</feature>
<dbReference type="GO" id="GO:0000156">
    <property type="term" value="F:phosphorelay response regulator activity"/>
    <property type="evidence" value="ECO:0007669"/>
    <property type="project" value="TreeGrafter"/>
</dbReference>
<evidence type="ECO:0000256" key="4">
    <source>
        <dbReference type="ARBA" id="ARBA00023015"/>
    </source>
</evidence>
<dbReference type="GO" id="GO:0032993">
    <property type="term" value="C:protein-DNA complex"/>
    <property type="evidence" value="ECO:0007669"/>
    <property type="project" value="TreeGrafter"/>
</dbReference>
<proteinExistence type="predicted"/>
<dbReference type="InterPro" id="IPR001789">
    <property type="entry name" value="Sig_transdc_resp-reg_receiver"/>
</dbReference>
<dbReference type="SMART" id="SM00862">
    <property type="entry name" value="Trans_reg_C"/>
    <property type="match status" value="1"/>
</dbReference>
<evidence type="ECO:0000259" key="10">
    <source>
        <dbReference type="PROSITE" id="PS51755"/>
    </source>
</evidence>
<protein>
    <submittedName>
        <fullName evidence="11">Two-component response regulator vanRB</fullName>
    </submittedName>
</protein>
<keyword evidence="3" id="KW-0902">Two-component regulatory system</keyword>
<dbReference type="GO" id="GO:0005829">
    <property type="term" value="C:cytosol"/>
    <property type="evidence" value="ECO:0007669"/>
    <property type="project" value="TreeGrafter"/>
</dbReference>
<accession>A0A9W3KCD6</accession>
<comment type="subcellular location">
    <subcellularLocation>
        <location evidence="1">Cytoplasm</location>
    </subcellularLocation>
</comment>
<dbReference type="InterPro" id="IPR011006">
    <property type="entry name" value="CheY-like_superfamily"/>
</dbReference>
<keyword evidence="6" id="KW-0804">Transcription</keyword>
<dbReference type="PANTHER" id="PTHR48111">
    <property type="entry name" value="REGULATOR OF RPOS"/>
    <property type="match status" value="1"/>
</dbReference>
<dbReference type="Pfam" id="PF00072">
    <property type="entry name" value="Response_reg"/>
    <property type="match status" value="1"/>
</dbReference>
<reference evidence="11 12" key="1">
    <citation type="submission" date="2013-05" db="EMBL/GenBank/DDBJ databases">
        <title>Complete genome sequence of Bacillus thuringiensis YBT-1518, a typical strain with high toxicity to nematode.</title>
        <authorList>
            <person name="Wang P."/>
            <person name="Zhang C."/>
            <person name="Guo M."/>
            <person name="Guo S."/>
            <person name="Zhu Y."/>
            <person name="Zheng J."/>
            <person name="Zhu L."/>
            <person name="Ruan L."/>
            <person name="Peng D."/>
            <person name="Sun M."/>
        </authorList>
    </citation>
    <scope>NUCLEOTIDE SEQUENCE [LARGE SCALE GENOMIC DNA]</scope>
    <source>
        <strain evidence="11 12">YBT-1518</strain>
    </source>
</reference>
<dbReference type="InterPro" id="IPR039420">
    <property type="entry name" value="WalR-like"/>
</dbReference>
<sequence length="228" mass="26861">MTTRGDIMKNYHILVVEDDQEIQELIKQFLMTQHYTVVVASDGLEGMTQFNKQSFDLILLDVMMPNLNGFEVSKMIRSQSNVPIIMLTALEEEEDQMKGFDLGIDDYITKPFSFHVLIRRVEAVLRRSYDKNVNNHLIFKEVRIDVDAYRVYVNDVEIILTTKEFEILQLLFQNERKVLTRENIVEKVWGYDYFGETRIIDTHIKNLRKKLAIPYIKTIKGIGYKIDE</sequence>
<dbReference type="PROSITE" id="PS50110">
    <property type="entry name" value="RESPONSE_REGULATORY"/>
    <property type="match status" value="1"/>
</dbReference>
<keyword evidence="4" id="KW-0805">Transcription regulation</keyword>
<evidence type="ECO:0000256" key="7">
    <source>
        <dbReference type="PROSITE-ProRule" id="PRU00169"/>
    </source>
</evidence>
<dbReference type="InterPro" id="IPR036388">
    <property type="entry name" value="WH-like_DNA-bd_sf"/>
</dbReference>
<name>A0A9W3KCD6_BACTU</name>
<dbReference type="FunFam" id="1.10.10.10:FF:000018">
    <property type="entry name" value="DNA-binding response regulator ResD"/>
    <property type="match status" value="1"/>
</dbReference>
<keyword evidence="5 8" id="KW-0238">DNA-binding</keyword>
<evidence type="ECO:0000313" key="11">
    <source>
        <dbReference type="EMBL" id="AHA72168.1"/>
    </source>
</evidence>
<feature type="domain" description="OmpR/PhoB-type" evidence="10">
    <location>
        <begin position="134"/>
        <end position="228"/>
    </location>
</feature>
<dbReference type="GO" id="GO:0006355">
    <property type="term" value="P:regulation of DNA-templated transcription"/>
    <property type="evidence" value="ECO:0007669"/>
    <property type="project" value="InterPro"/>
</dbReference>
<feature type="modified residue" description="4-aspartylphosphate" evidence="7">
    <location>
        <position position="61"/>
    </location>
</feature>
<dbReference type="PANTHER" id="PTHR48111:SF32">
    <property type="entry name" value="STAGE 0 SPORULATION PROTEIN A HOMOLOG"/>
    <property type="match status" value="1"/>
</dbReference>
<dbReference type="PROSITE" id="PS51755">
    <property type="entry name" value="OMPR_PHOB"/>
    <property type="match status" value="1"/>
</dbReference>
<dbReference type="Gene3D" id="6.10.250.690">
    <property type="match status" value="1"/>
</dbReference>
<evidence type="ECO:0000256" key="3">
    <source>
        <dbReference type="ARBA" id="ARBA00023012"/>
    </source>
</evidence>
<evidence type="ECO:0000256" key="5">
    <source>
        <dbReference type="ARBA" id="ARBA00023125"/>
    </source>
</evidence>
<evidence type="ECO:0000256" key="2">
    <source>
        <dbReference type="ARBA" id="ARBA00022553"/>
    </source>
</evidence>
<organism evidence="11 12">
    <name type="scientific">Bacillus thuringiensis YBT-1518</name>
    <dbReference type="NCBI Taxonomy" id="529122"/>
    <lineage>
        <taxon>Bacteria</taxon>
        <taxon>Bacillati</taxon>
        <taxon>Bacillota</taxon>
        <taxon>Bacilli</taxon>
        <taxon>Bacillales</taxon>
        <taxon>Bacillaceae</taxon>
        <taxon>Bacillus</taxon>
        <taxon>Bacillus cereus group</taxon>
    </lineage>
</organism>
<dbReference type="SUPFAM" id="SSF52172">
    <property type="entry name" value="CheY-like"/>
    <property type="match status" value="1"/>
</dbReference>
<dbReference type="Proteomes" id="UP000018566">
    <property type="component" value="Chromosome"/>
</dbReference>
<evidence type="ECO:0000259" key="9">
    <source>
        <dbReference type="PROSITE" id="PS50110"/>
    </source>
</evidence>
<evidence type="ECO:0000313" key="12">
    <source>
        <dbReference type="Proteomes" id="UP000018566"/>
    </source>
</evidence>
<dbReference type="FunFam" id="3.40.50.2300:FF:000001">
    <property type="entry name" value="DNA-binding response regulator PhoB"/>
    <property type="match status" value="1"/>
</dbReference>
<dbReference type="SMART" id="SM00448">
    <property type="entry name" value="REC"/>
    <property type="match status" value="1"/>
</dbReference>
<dbReference type="CDD" id="cd00383">
    <property type="entry name" value="trans_reg_C"/>
    <property type="match status" value="1"/>
</dbReference>
<gene>
    <name evidence="11" type="ORF">YBT1518_15020</name>
</gene>
<dbReference type="AlphaFoldDB" id="A0A9W3KCD6"/>